<evidence type="ECO:0000256" key="5">
    <source>
        <dbReference type="ARBA" id="ARBA00022655"/>
    </source>
</evidence>
<dbReference type="GO" id="GO:0008677">
    <property type="term" value="F:2-dehydropantoate 2-reductase activity"/>
    <property type="evidence" value="ECO:0007669"/>
    <property type="project" value="UniProtKB-EC"/>
</dbReference>
<dbReference type="InterPro" id="IPR013752">
    <property type="entry name" value="KPA_reductase"/>
</dbReference>
<evidence type="ECO:0000259" key="12">
    <source>
        <dbReference type="Pfam" id="PF08546"/>
    </source>
</evidence>
<dbReference type="FunFam" id="1.10.1040.10:FF:000017">
    <property type="entry name" value="2-dehydropantoate 2-reductase"/>
    <property type="match status" value="1"/>
</dbReference>
<comment type="caution">
    <text evidence="13">The sequence shown here is derived from an EMBL/GenBank/DDBJ whole genome shotgun (WGS) entry which is preliminary data.</text>
</comment>
<comment type="similarity">
    <text evidence="2 10">Belongs to the ketopantoate reductase family.</text>
</comment>
<evidence type="ECO:0000256" key="7">
    <source>
        <dbReference type="ARBA" id="ARBA00023002"/>
    </source>
</evidence>
<feature type="domain" description="Ketopantoate reductase C-terminal" evidence="12">
    <location>
        <begin position="190"/>
        <end position="311"/>
    </location>
</feature>
<keyword evidence="14" id="KW-1185">Reference proteome</keyword>
<dbReference type="RefSeq" id="WP_143893163.1">
    <property type="nucleotide sequence ID" value="NZ_VJND01000002.1"/>
</dbReference>
<dbReference type="InterPro" id="IPR013332">
    <property type="entry name" value="KPR_N"/>
</dbReference>
<keyword evidence="6 10" id="KW-0521">NADP</keyword>
<dbReference type="InterPro" id="IPR013328">
    <property type="entry name" value="6PGD_dom2"/>
</dbReference>
<dbReference type="InterPro" id="IPR008927">
    <property type="entry name" value="6-PGluconate_DH-like_C_sf"/>
</dbReference>
<dbReference type="Gene3D" id="1.10.1040.10">
    <property type="entry name" value="N-(1-d-carboxylethyl)-l-norvaline Dehydrogenase, domain 2"/>
    <property type="match status" value="1"/>
</dbReference>
<evidence type="ECO:0000256" key="3">
    <source>
        <dbReference type="ARBA" id="ARBA00013014"/>
    </source>
</evidence>
<feature type="domain" description="Ketopantoate reductase N-terminal" evidence="11">
    <location>
        <begin position="21"/>
        <end position="166"/>
    </location>
</feature>
<evidence type="ECO:0000256" key="2">
    <source>
        <dbReference type="ARBA" id="ARBA00007870"/>
    </source>
</evidence>
<comment type="catalytic activity">
    <reaction evidence="9 10">
        <text>(R)-pantoate + NADP(+) = 2-dehydropantoate + NADPH + H(+)</text>
        <dbReference type="Rhea" id="RHEA:16233"/>
        <dbReference type="ChEBI" id="CHEBI:11561"/>
        <dbReference type="ChEBI" id="CHEBI:15378"/>
        <dbReference type="ChEBI" id="CHEBI:15980"/>
        <dbReference type="ChEBI" id="CHEBI:57783"/>
        <dbReference type="ChEBI" id="CHEBI:58349"/>
        <dbReference type="EC" id="1.1.1.169"/>
    </reaction>
</comment>
<protein>
    <recommendedName>
        <fullName evidence="4 10">2-dehydropantoate 2-reductase</fullName>
        <ecNumber evidence="3 10">1.1.1.169</ecNumber>
    </recommendedName>
    <alternativeName>
        <fullName evidence="8 10">Ketopantoate reductase</fullName>
    </alternativeName>
</protein>
<dbReference type="SUPFAM" id="SSF51735">
    <property type="entry name" value="NAD(P)-binding Rossmann-fold domains"/>
    <property type="match status" value="1"/>
</dbReference>
<comment type="function">
    <text evidence="10">Catalyzes the NADPH-dependent reduction of ketopantoate into pantoic acid.</text>
</comment>
<accession>A0A554WT27</accession>
<evidence type="ECO:0000256" key="8">
    <source>
        <dbReference type="ARBA" id="ARBA00032024"/>
    </source>
</evidence>
<dbReference type="UniPathway" id="UPA00028">
    <property type="reaction ID" value="UER00004"/>
</dbReference>
<dbReference type="Pfam" id="PF08546">
    <property type="entry name" value="ApbA_C"/>
    <property type="match status" value="1"/>
</dbReference>
<dbReference type="AlphaFoldDB" id="A0A554WT27"/>
<dbReference type="InterPro" id="IPR050838">
    <property type="entry name" value="Ketopantoate_reductase"/>
</dbReference>
<evidence type="ECO:0000256" key="10">
    <source>
        <dbReference type="RuleBase" id="RU362068"/>
    </source>
</evidence>
<dbReference type="Proteomes" id="UP000320225">
    <property type="component" value="Unassembled WGS sequence"/>
</dbReference>
<sequence length="318" mass="32957">MTRSDSASPAPAHARAWPRFAVFGAGAVGGYYGGMLARAGVPVWLIGRPAFVQAVRAGGLRLQTAAFDERIAVAADDDAAAARDADVVLVCVKSGDTETAGAALRPHLAPHAVVLSLQNGVDNAARLQRVLGRPVVPVVVYVAAGVEAPGHVRHHGRGELVLAPFPEAAAVQAAFAHAGVPTMVSPAVPQALWTKLAINCAYNALSAITARPYGWLWAQPGVPALLRQVVRECVAVAAAEGIALDEAALQAEVERIATSMATQLSSTARDLLRGRPTEIDHLNGYVVARAAAHGLAAPVNQALHTLVRALQQARAESA</sequence>
<keyword evidence="7 10" id="KW-0560">Oxidoreductase</keyword>
<comment type="pathway">
    <text evidence="1 10">Cofactor biosynthesis; (R)-pantothenate biosynthesis; (R)-pantoate from 3-methyl-2-oxobutanoate: step 2/2.</text>
</comment>
<dbReference type="GO" id="GO:0050661">
    <property type="term" value="F:NADP binding"/>
    <property type="evidence" value="ECO:0007669"/>
    <property type="project" value="TreeGrafter"/>
</dbReference>
<name>A0A554WT27_9BURK</name>
<dbReference type="SUPFAM" id="SSF48179">
    <property type="entry name" value="6-phosphogluconate dehydrogenase C-terminal domain-like"/>
    <property type="match status" value="1"/>
</dbReference>
<evidence type="ECO:0000259" key="11">
    <source>
        <dbReference type="Pfam" id="PF02558"/>
    </source>
</evidence>
<dbReference type="EMBL" id="VJND01000002">
    <property type="protein sequence ID" value="TSE26725.1"/>
    <property type="molecule type" value="Genomic_DNA"/>
</dbReference>
<dbReference type="PANTHER" id="PTHR43765">
    <property type="entry name" value="2-DEHYDROPANTOATE 2-REDUCTASE-RELATED"/>
    <property type="match status" value="1"/>
</dbReference>
<dbReference type="Gene3D" id="3.40.50.720">
    <property type="entry name" value="NAD(P)-binding Rossmann-like Domain"/>
    <property type="match status" value="1"/>
</dbReference>
<keyword evidence="5 10" id="KW-0566">Pantothenate biosynthesis</keyword>
<dbReference type="OrthoDB" id="8555723at2"/>
<evidence type="ECO:0000313" key="14">
    <source>
        <dbReference type="Proteomes" id="UP000320225"/>
    </source>
</evidence>
<organism evidence="13 14">
    <name type="scientific">Tepidimonas sediminis</name>
    <dbReference type="NCBI Taxonomy" id="2588941"/>
    <lineage>
        <taxon>Bacteria</taxon>
        <taxon>Pseudomonadati</taxon>
        <taxon>Pseudomonadota</taxon>
        <taxon>Betaproteobacteria</taxon>
        <taxon>Burkholderiales</taxon>
        <taxon>Tepidimonas</taxon>
    </lineage>
</organism>
<evidence type="ECO:0000256" key="6">
    <source>
        <dbReference type="ARBA" id="ARBA00022857"/>
    </source>
</evidence>
<dbReference type="GO" id="GO:0005737">
    <property type="term" value="C:cytoplasm"/>
    <property type="evidence" value="ECO:0007669"/>
    <property type="project" value="TreeGrafter"/>
</dbReference>
<dbReference type="Pfam" id="PF02558">
    <property type="entry name" value="ApbA"/>
    <property type="match status" value="1"/>
</dbReference>
<evidence type="ECO:0000256" key="4">
    <source>
        <dbReference type="ARBA" id="ARBA00019465"/>
    </source>
</evidence>
<proteinExistence type="inferred from homology"/>
<dbReference type="NCBIfam" id="TIGR00745">
    <property type="entry name" value="apbA_panE"/>
    <property type="match status" value="1"/>
</dbReference>
<gene>
    <name evidence="13" type="primary">panE</name>
    <name evidence="13" type="ORF">Tsedi_00433</name>
</gene>
<evidence type="ECO:0000256" key="1">
    <source>
        <dbReference type="ARBA" id="ARBA00004994"/>
    </source>
</evidence>
<evidence type="ECO:0000313" key="13">
    <source>
        <dbReference type="EMBL" id="TSE26725.1"/>
    </source>
</evidence>
<dbReference type="InterPro" id="IPR003710">
    <property type="entry name" value="ApbA"/>
</dbReference>
<dbReference type="PANTHER" id="PTHR43765:SF2">
    <property type="entry name" value="2-DEHYDROPANTOATE 2-REDUCTASE"/>
    <property type="match status" value="1"/>
</dbReference>
<dbReference type="GO" id="GO:0015940">
    <property type="term" value="P:pantothenate biosynthetic process"/>
    <property type="evidence" value="ECO:0007669"/>
    <property type="project" value="UniProtKB-UniPathway"/>
</dbReference>
<dbReference type="InterPro" id="IPR036291">
    <property type="entry name" value="NAD(P)-bd_dom_sf"/>
</dbReference>
<dbReference type="EC" id="1.1.1.169" evidence="3 10"/>
<reference evidence="13 14" key="1">
    <citation type="submission" date="2019-07" db="EMBL/GenBank/DDBJ databases">
        <title>Tepidimonas sediminis YIM 72259 draft genome.</title>
        <authorList>
            <person name="Da Costa M.S."/>
            <person name="Froufe H.J.C."/>
            <person name="Egas C."/>
            <person name="Albuquerque L."/>
        </authorList>
    </citation>
    <scope>NUCLEOTIDE SEQUENCE [LARGE SCALE GENOMIC DNA]</scope>
    <source>
        <strain evidence="13 14">YIM 72259</strain>
    </source>
</reference>
<evidence type="ECO:0000256" key="9">
    <source>
        <dbReference type="ARBA" id="ARBA00048793"/>
    </source>
</evidence>